<protein>
    <submittedName>
        <fullName evidence="8">Heat shock protein hsp88</fullName>
    </submittedName>
</protein>
<dbReference type="SUPFAM" id="SSF100920">
    <property type="entry name" value="Heat shock protein 70kD (HSP70), peptide-binding domain"/>
    <property type="match status" value="1"/>
</dbReference>
<evidence type="ECO:0000256" key="3">
    <source>
        <dbReference type="ARBA" id="ARBA00022490"/>
    </source>
</evidence>
<dbReference type="GO" id="GO:0005634">
    <property type="term" value="C:nucleus"/>
    <property type="evidence" value="ECO:0007669"/>
    <property type="project" value="TreeGrafter"/>
</dbReference>
<evidence type="ECO:0000256" key="4">
    <source>
        <dbReference type="ARBA" id="ARBA00022741"/>
    </source>
</evidence>
<dbReference type="Proteomes" id="UP000827549">
    <property type="component" value="Chromosome 5"/>
</dbReference>
<keyword evidence="6 8" id="KW-0346">Stress response</keyword>
<dbReference type="SUPFAM" id="SSF100934">
    <property type="entry name" value="Heat shock protein 70kD (HSP70), C-terminal subdomain"/>
    <property type="match status" value="2"/>
</dbReference>
<evidence type="ECO:0000313" key="8">
    <source>
        <dbReference type="EMBL" id="WOO83547.1"/>
    </source>
</evidence>
<proteinExistence type="inferred from homology"/>
<dbReference type="CDD" id="cd24094">
    <property type="entry name" value="ASKHA_NBD_HSP70_ScSse"/>
    <property type="match status" value="1"/>
</dbReference>
<dbReference type="PROSITE" id="PS01036">
    <property type="entry name" value="HSP70_3"/>
    <property type="match status" value="1"/>
</dbReference>
<evidence type="ECO:0000256" key="5">
    <source>
        <dbReference type="ARBA" id="ARBA00022840"/>
    </source>
</evidence>
<dbReference type="FunFam" id="3.90.640.10:FF:000004">
    <property type="entry name" value="Heat shock 70 kDa protein 4"/>
    <property type="match status" value="1"/>
</dbReference>
<dbReference type="Gene3D" id="3.30.30.30">
    <property type="match status" value="1"/>
</dbReference>
<dbReference type="PANTHER" id="PTHR45639:SF4">
    <property type="entry name" value="HSC70CB, ISOFORM G"/>
    <property type="match status" value="1"/>
</dbReference>
<dbReference type="InterPro" id="IPR018181">
    <property type="entry name" value="Heat_shock_70_CS"/>
</dbReference>
<dbReference type="GeneID" id="87810238"/>
<keyword evidence="9" id="KW-1185">Reference proteome</keyword>
<dbReference type="Pfam" id="PF00012">
    <property type="entry name" value="HSP70"/>
    <property type="match status" value="1"/>
</dbReference>
<gene>
    <name evidence="8" type="primary">hsp88</name>
    <name evidence="8" type="ORF">LOC62_05G007064</name>
</gene>
<dbReference type="Gene3D" id="1.20.1270.10">
    <property type="match status" value="1"/>
</dbReference>
<dbReference type="FunFam" id="2.60.34.10:FF:000011">
    <property type="entry name" value="Heat shock protein hsp88"/>
    <property type="match status" value="1"/>
</dbReference>
<name>A0AAF1BK49_9TREE</name>
<evidence type="ECO:0000256" key="7">
    <source>
        <dbReference type="SAM" id="MobiDB-lite"/>
    </source>
</evidence>
<dbReference type="FunFam" id="3.30.30.30:FF:000002">
    <property type="entry name" value="Heat shock 70 kDa protein 4"/>
    <property type="match status" value="1"/>
</dbReference>
<feature type="region of interest" description="Disordered" evidence="7">
    <location>
        <begin position="735"/>
        <end position="776"/>
    </location>
</feature>
<keyword evidence="3" id="KW-0963">Cytoplasm</keyword>
<keyword evidence="5" id="KW-0067">ATP-binding</keyword>
<evidence type="ECO:0000256" key="1">
    <source>
        <dbReference type="ARBA" id="ARBA00004496"/>
    </source>
</evidence>
<dbReference type="InterPro" id="IPR043129">
    <property type="entry name" value="ATPase_NBD"/>
</dbReference>
<dbReference type="InterPro" id="IPR029048">
    <property type="entry name" value="HSP70_C_sf"/>
</dbReference>
<sequence length="776" mass="85680">MASVVGIDIGNLSSKIGVARHRGIDIITNEVSNRATPSLVSFTPRQRLIGEAAKTAETSNFKNTVGSLKRLIGRSVNDPEIAEYEKKFINAELVDVNGQVGASVNYLGEKTAFSYTQLTAAYLAKLRDTAAAELKQNVSDVVIAVPGWYTDAQRRALLDASTIAGLNPLRLINDTTAVALGYGITKADLPEDPENARNVVFVDVGHSNYSVAVVAFSKGQLTVKSTAYDRNFGGRDFDYALVKHFAKEFDAKYKIDVLSSPKAIFRLTTAAERLKKVLSANSEGPINVESIMNDVDASGSLKREQFEELIGGLLNRFNKPLEEALKASGLTVDQIDSIELVGGSTRIPAIKERIQAFFGGKQLSFTLNQDEAIARGATFACASLSPVFRVREFAVHDITPYSIQVAWEKEAGNPDEDTELVVFPHGNAIPSTKILTFYRQGPFAIDASYAPNQANLPAGTNPAIGKYTIKGVEKTASGDLACVKVKTRLNLHGILNFEGAYAVEEVEKEETVVTGEGEDKTEEKKIVKKIQRKGDYQTFAQYNTVSEQLVNDWTEKEGKMHAEDKLVMETEERKNALEEYVYDTRGKLDDRYKLYAQASEKEELLKGLSEAEDWLYTEEGEDATKSAYVTRLDALKKIGDPIALRYRENEDRPRAAAALRETCNEFLSQAQNGEEKYAHIEDADKEKVIEKAANTLSWLENQLVRQSEKPKNVNPVVTSEEINKRKDDVSYTCAAIMNKPKPRVKTESGTQTPNEGAKDEKMDTDDKAPAEDMDID</sequence>
<comment type="subcellular location">
    <subcellularLocation>
        <location evidence="1">Cytoplasm</location>
    </subcellularLocation>
</comment>
<dbReference type="FunFam" id="1.20.1270.10:FF:000002">
    <property type="entry name" value="Heat shock 70 kDa protein 4"/>
    <property type="match status" value="1"/>
</dbReference>
<keyword evidence="4" id="KW-0547">Nucleotide-binding</keyword>
<dbReference type="PRINTS" id="PR00301">
    <property type="entry name" value="HEATSHOCK70"/>
</dbReference>
<evidence type="ECO:0000313" key="9">
    <source>
        <dbReference type="Proteomes" id="UP000827549"/>
    </source>
</evidence>
<dbReference type="AlphaFoldDB" id="A0AAF1BK49"/>
<dbReference type="GO" id="GO:0005524">
    <property type="term" value="F:ATP binding"/>
    <property type="evidence" value="ECO:0007669"/>
    <property type="project" value="UniProtKB-KW"/>
</dbReference>
<dbReference type="GO" id="GO:0140662">
    <property type="term" value="F:ATP-dependent protein folding chaperone"/>
    <property type="evidence" value="ECO:0007669"/>
    <property type="project" value="InterPro"/>
</dbReference>
<organism evidence="8 9">
    <name type="scientific">Vanrija pseudolonga</name>
    <dbReference type="NCBI Taxonomy" id="143232"/>
    <lineage>
        <taxon>Eukaryota</taxon>
        <taxon>Fungi</taxon>
        <taxon>Dikarya</taxon>
        <taxon>Basidiomycota</taxon>
        <taxon>Agaricomycotina</taxon>
        <taxon>Tremellomycetes</taxon>
        <taxon>Trichosporonales</taxon>
        <taxon>Trichosporonaceae</taxon>
        <taxon>Vanrija</taxon>
    </lineage>
</organism>
<dbReference type="Gene3D" id="2.60.34.10">
    <property type="entry name" value="Substrate Binding Domain Of DNAk, Chain A, domain 1"/>
    <property type="match status" value="1"/>
</dbReference>
<dbReference type="EMBL" id="CP086718">
    <property type="protein sequence ID" value="WOO83547.1"/>
    <property type="molecule type" value="Genomic_DNA"/>
</dbReference>
<dbReference type="FunFam" id="3.30.420.40:FF:000171">
    <property type="entry name" value="Heat shock 70 kDa protein 4"/>
    <property type="match status" value="2"/>
</dbReference>
<comment type="similarity">
    <text evidence="2">Belongs to the heat shock protein 70 family.</text>
</comment>
<dbReference type="RefSeq" id="XP_062629573.1">
    <property type="nucleotide sequence ID" value="XM_062773589.1"/>
</dbReference>
<dbReference type="PANTHER" id="PTHR45639">
    <property type="entry name" value="HSC70CB, ISOFORM G-RELATED"/>
    <property type="match status" value="1"/>
</dbReference>
<dbReference type="InterPro" id="IPR029047">
    <property type="entry name" value="HSP70_peptide-bd_sf"/>
</dbReference>
<accession>A0AAF1BK49</accession>
<evidence type="ECO:0000256" key="2">
    <source>
        <dbReference type="ARBA" id="ARBA00007381"/>
    </source>
</evidence>
<dbReference type="GO" id="GO:0005829">
    <property type="term" value="C:cytosol"/>
    <property type="evidence" value="ECO:0007669"/>
    <property type="project" value="TreeGrafter"/>
</dbReference>
<evidence type="ECO:0000256" key="6">
    <source>
        <dbReference type="ARBA" id="ARBA00023016"/>
    </source>
</evidence>
<dbReference type="Gene3D" id="3.90.640.10">
    <property type="entry name" value="Actin, Chain A, domain 4"/>
    <property type="match status" value="1"/>
</dbReference>
<dbReference type="InterPro" id="IPR013126">
    <property type="entry name" value="Hsp_70_fam"/>
</dbReference>
<reference evidence="8" key="1">
    <citation type="submission" date="2023-10" db="EMBL/GenBank/DDBJ databases">
        <authorList>
            <person name="Noh H."/>
        </authorList>
    </citation>
    <scope>NUCLEOTIDE SEQUENCE</scope>
    <source>
        <strain evidence="8">DUCC4014</strain>
    </source>
</reference>
<dbReference type="SUPFAM" id="SSF53067">
    <property type="entry name" value="Actin-like ATPase domain"/>
    <property type="match status" value="2"/>
</dbReference>
<dbReference type="Gene3D" id="3.30.420.40">
    <property type="match status" value="2"/>
</dbReference>
<feature type="compositionally biased region" description="Basic and acidic residues" evidence="7">
    <location>
        <begin position="756"/>
        <end position="770"/>
    </location>
</feature>